<sequence>MLSNDSTASAEYGQQKVIQRSRLFVVLPAAALVVLAVGLVWEIVRTNMDGSVVHRWPWGFSLLPIDTAATLVTAVGGLMLARAQYARTQRPSLGFSVDAKGANPEDAVGAEWWQLHIFNGGPGLGVVSLVEYRAQFRDGGRGHEGRGSWCSLSDVRTVLRDHGLEDQRDYYLVWLGKGAPLTPVQRARDGCLLATFNRRALGALAVFDIRLRVRDSVGDEHERVLQLVHHLPNAVAEALGKQRQRTGDDGSRRS</sequence>
<keyword evidence="1" id="KW-0472">Membrane</keyword>
<keyword evidence="1" id="KW-1133">Transmembrane helix</keyword>
<feature type="transmembrane region" description="Helical" evidence="1">
    <location>
        <begin position="23"/>
        <end position="44"/>
    </location>
</feature>
<dbReference type="RefSeq" id="WP_167926062.1">
    <property type="nucleotide sequence ID" value="NZ_JAATVY010000010.1"/>
</dbReference>
<accession>A0ABX0XYK8</accession>
<comment type="caution">
    <text evidence="2">The sequence shown here is derived from an EMBL/GenBank/DDBJ whole genome shotgun (WGS) entry which is preliminary data.</text>
</comment>
<evidence type="ECO:0000313" key="3">
    <source>
        <dbReference type="Proteomes" id="UP000722989"/>
    </source>
</evidence>
<proteinExistence type="predicted"/>
<evidence type="ECO:0000256" key="1">
    <source>
        <dbReference type="SAM" id="Phobius"/>
    </source>
</evidence>
<keyword evidence="1" id="KW-0812">Transmembrane</keyword>
<reference evidence="2 3" key="1">
    <citation type="submission" date="2020-03" db="EMBL/GenBank/DDBJ databases">
        <title>WGS of the type strain of Planosporangium spp.</title>
        <authorList>
            <person name="Thawai C."/>
        </authorList>
    </citation>
    <scope>NUCLEOTIDE SEQUENCE [LARGE SCALE GENOMIC DNA]</scope>
    <source>
        <strain evidence="2 3">TBRC 5610</strain>
    </source>
</reference>
<feature type="transmembrane region" description="Helical" evidence="1">
    <location>
        <begin position="56"/>
        <end position="81"/>
    </location>
</feature>
<keyword evidence="3" id="KW-1185">Reference proteome</keyword>
<gene>
    <name evidence="2" type="ORF">HC031_15705</name>
</gene>
<name>A0ABX0XYK8_9ACTN</name>
<dbReference type="EMBL" id="JAATVY010000010">
    <property type="protein sequence ID" value="NJC71146.1"/>
    <property type="molecule type" value="Genomic_DNA"/>
</dbReference>
<protein>
    <recommendedName>
        <fullName evidence="4">SMODS-associating 2TM beta-strand rich effector domain-containing protein</fullName>
    </recommendedName>
</protein>
<dbReference type="Proteomes" id="UP000722989">
    <property type="component" value="Unassembled WGS sequence"/>
</dbReference>
<evidence type="ECO:0000313" key="2">
    <source>
        <dbReference type="EMBL" id="NJC71146.1"/>
    </source>
</evidence>
<evidence type="ECO:0008006" key="4">
    <source>
        <dbReference type="Google" id="ProtNLM"/>
    </source>
</evidence>
<organism evidence="2 3">
    <name type="scientific">Planosporangium thailandense</name>
    <dbReference type="NCBI Taxonomy" id="765197"/>
    <lineage>
        <taxon>Bacteria</taxon>
        <taxon>Bacillati</taxon>
        <taxon>Actinomycetota</taxon>
        <taxon>Actinomycetes</taxon>
        <taxon>Micromonosporales</taxon>
        <taxon>Micromonosporaceae</taxon>
        <taxon>Planosporangium</taxon>
    </lineage>
</organism>